<dbReference type="InterPro" id="IPR000868">
    <property type="entry name" value="Isochorismatase-like_dom"/>
</dbReference>
<evidence type="ECO:0000313" key="3">
    <source>
        <dbReference type="EMBL" id="RKQ73407.1"/>
    </source>
</evidence>
<evidence type="ECO:0000259" key="2">
    <source>
        <dbReference type="Pfam" id="PF00857"/>
    </source>
</evidence>
<dbReference type="AlphaFoldDB" id="A0A420WQT0"/>
<name>A0A420WQT0_9PROT</name>
<keyword evidence="1" id="KW-0378">Hydrolase</keyword>
<sequence length="199" mass="20100">MTGPKTLLEMSGAPLTPSALSAAAIVSIDCQNEYVNGALALPGVASALAECARVIAAARAAGTPIIHIAHRGKAGGAFDPDAPRGQIAEPVKPAEGETVIWKPLPNAFAQTDLDAAVKATGRKELILVGFMTHMCVSSTARAALDLGYRCTIVESACATRDLPAPGGGTIGAAELHRASLAALADRFAIIAPNAASLPA</sequence>
<evidence type="ECO:0000256" key="1">
    <source>
        <dbReference type="ARBA" id="ARBA00022801"/>
    </source>
</evidence>
<dbReference type="InterPro" id="IPR050272">
    <property type="entry name" value="Isochorismatase-like_hydrls"/>
</dbReference>
<dbReference type="SUPFAM" id="SSF52499">
    <property type="entry name" value="Isochorismatase-like hydrolases"/>
    <property type="match status" value="1"/>
</dbReference>
<dbReference type="EMBL" id="RBIG01000001">
    <property type="protein sequence ID" value="RKQ73407.1"/>
    <property type="molecule type" value="Genomic_DNA"/>
</dbReference>
<dbReference type="Proteomes" id="UP000277424">
    <property type="component" value="Unassembled WGS sequence"/>
</dbReference>
<feature type="domain" description="Isochorismatase-like" evidence="2">
    <location>
        <begin position="24"/>
        <end position="191"/>
    </location>
</feature>
<evidence type="ECO:0000313" key="4">
    <source>
        <dbReference type="Proteomes" id="UP000277424"/>
    </source>
</evidence>
<dbReference type="OrthoDB" id="9794942at2"/>
<dbReference type="RefSeq" id="WP_121218275.1">
    <property type="nucleotide sequence ID" value="NZ_RBIG01000001.1"/>
</dbReference>
<comment type="caution">
    <text evidence="3">The sequence shown here is derived from an EMBL/GenBank/DDBJ whole genome shotgun (WGS) entry which is preliminary data.</text>
</comment>
<organism evidence="3 4">
    <name type="scientific">Oceanibaculum indicum</name>
    <dbReference type="NCBI Taxonomy" id="526216"/>
    <lineage>
        <taxon>Bacteria</taxon>
        <taxon>Pseudomonadati</taxon>
        <taxon>Pseudomonadota</taxon>
        <taxon>Alphaproteobacteria</taxon>
        <taxon>Rhodospirillales</taxon>
        <taxon>Oceanibaculaceae</taxon>
        <taxon>Oceanibaculum</taxon>
    </lineage>
</organism>
<dbReference type="CDD" id="cd01014">
    <property type="entry name" value="nicotinamidase_related"/>
    <property type="match status" value="1"/>
</dbReference>
<reference evidence="3 4" key="1">
    <citation type="submission" date="2018-10" db="EMBL/GenBank/DDBJ databases">
        <title>Comparative analysis of microorganisms from saline springs in Andes Mountain Range, Colombia.</title>
        <authorList>
            <person name="Rubin E."/>
        </authorList>
    </citation>
    <scope>NUCLEOTIDE SEQUENCE [LARGE SCALE GENOMIC DNA]</scope>
    <source>
        <strain evidence="3 4">USBA 36</strain>
    </source>
</reference>
<gene>
    <name evidence="3" type="ORF">BCL74_1195</name>
</gene>
<dbReference type="PANTHER" id="PTHR43540:SF15">
    <property type="entry name" value="BLR5631 PROTEIN"/>
    <property type="match status" value="1"/>
</dbReference>
<proteinExistence type="predicted"/>
<dbReference type="InterPro" id="IPR036380">
    <property type="entry name" value="Isochorismatase-like_sf"/>
</dbReference>
<dbReference type="Pfam" id="PF00857">
    <property type="entry name" value="Isochorismatase"/>
    <property type="match status" value="1"/>
</dbReference>
<dbReference type="GO" id="GO:0016787">
    <property type="term" value="F:hydrolase activity"/>
    <property type="evidence" value="ECO:0007669"/>
    <property type="project" value="UniProtKB-KW"/>
</dbReference>
<protein>
    <submittedName>
        <fullName evidence="3">Nicotinamidase-related amidase</fullName>
    </submittedName>
</protein>
<accession>A0A420WQT0</accession>
<dbReference type="Gene3D" id="3.40.50.850">
    <property type="entry name" value="Isochorismatase-like"/>
    <property type="match status" value="1"/>
</dbReference>
<dbReference type="PANTHER" id="PTHR43540">
    <property type="entry name" value="PEROXYUREIDOACRYLATE/UREIDOACRYLATE AMIDOHYDROLASE-RELATED"/>
    <property type="match status" value="1"/>
</dbReference>